<evidence type="ECO:0000256" key="6">
    <source>
        <dbReference type="ARBA" id="ARBA00023097"/>
    </source>
</evidence>
<dbReference type="Pfam" id="PF00581">
    <property type="entry name" value="Rhodanese"/>
    <property type="match status" value="1"/>
</dbReference>
<feature type="domain" description="Rhodanese" evidence="8">
    <location>
        <begin position="464"/>
        <end position="546"/>
    </location>
</feature>
<dbReference type="PRINTS" id="PR00411">
    <property type="entry name" value="PNDRDTASEI"/>
</dbReference>
<dbReference type="SMART" id="SM00450">
    <property type="entry name" value="RHOD"/>
    <property type="match status" value="1"/>
</dbReference>
<dbReference type="GO" id="GO:0016491">
    <property type="term" value="F:oxidoreductase activity"/>
    <property type="evidence" value="ECO:0007669"/>
    <property type="project" value="UniProtKB-KW"/>
</dbReference>
<dbReference type="InterPro" id="IPR016156">
    <property type="entry name" value="FAD/NAD-linked_Rdtase_dimer_sf"/>
</dbReference>
<evidence type="ECO:0000313" key="9">
    <source>
        <dbReference type="EMBL" id="KRK89942.1"/>
    </source>
</evidence>
<keyword evidence="4" id="KW-0274">FAD</keyword>
<dbReference type="InterPro" id="IPR036873">
    <property type="entry name" value="Rhodanese-like_dom_sf"/>
</dbReference>
<evidence type="ECO:0000256" key="3">
    <source>
        <dbReference type="ARBA" id="ARBA00022630"/>
    </source>
</evidence>
<dbReference type="InterPro" id="IPR023753">
    <property type="entry name" value="FAD/NAD-binding_dom"/>
</dbReference>
<dbReference type="Pfam" id="PF07992">
    <property type="entry name" value="Pyr_redox_2"/>
    <property type="match status" value="1"/>
</dbReference>
<dbReference type="OrthoDB" id="9802028at2"/>
<dbReference type="SUPFAM" id="SSF51905">
    <property type="entry name" value="FAD/NAD(P)-binding domain"/>
    <property type="match status" value="1"/>
</dbReference>
<dbReference type="Gene3D" id="3.40.250.10">
    <property type="entry name" value="Rhodanese-like domain"/>
    <property type="match status" value="1"/>
</dbReference>
<keyword evidence="7" id="KW-0676">Redox-active center</keyword>
<dbReference type="PANTHER" id="PTHR43429">
    <property type="entry name" value="PYRIDINE NUCLEOTIDE-DISULFIDE OXIDOREDUCTASE DOMAIN-CONTAINING"/>
    <property type="match status" value="1"/>
</dbReference>
<dbReference type="Gene3D" id="3.50.50.60">
    <property type="entry name" value="FAD/NAD(P)-binding domain"/>
    <property type="match status" value="2"/>
</dbReference>
<dbReference type="Pfam" id="PF02852">
    <property type="entry name" value="Pyr_redox_dim"/>
    <property type="match status" value="1"/>
</dbReference>
<comment type="similarity">
    <text evidence="2">Belongs to the class-III pyridine nucleotide-disulfide oxidoreductase family.</text>
</comment>
<dbReference type="InterPro" id="IPR036188">
    <property type="entry name" value="FAD/NAD-bd_sf"/>
</dbReference>
<evidence type="ECO:0000256" key="2">
    <source>
        <dbReference type="ARBA" id="ARBA00009130"/>
    </source>
</evidence>
<dbReference type="RefSeq" id="WP_057822816.1">
    <property type="nucleotide sequence ID" value="NZ_AZEA01000001.1"/>
</dbReference>
<dbReference type="AlphaFoldDB" id="A0A0R1L2A2"/>
<proteinExistence type="inferred from homology"/>
<sequence>MKVVIIGGVAGGMSAATRLRRLSEDTEIIVLDKGPYVSFANCGLPYYLSGEISQRNDLIVQSPEQLNKRFRIDVRPNTEVTQINPDDHQITATHNGTSAIIDYDKLILSPGSKAVIPDIAGLSDADNVFTLRNIPDVDKIMNNLKHDPKKAVVIGAGSIGVEAAENLTNRGLHTTLIEAGDHVLPFLDFEMAGIVNHELAKNGVDIKLNTRVEKFSGHQLKLSNGTIIDADIVILATGVHPDTTLIQEAGIETGDHGGIIVDSHYQTSKQDIYAVGDAILVKQLITNHLTSIPLASPANRQGRQVADVIMGMHRLNKGGIGTSIVRVFGLAAASTGLNTKQLQAAGIDFMTVHTTNSSHAGYFPGGKPLSLKVMFDAKTGRLYGAQAVGAESVDKRIDVLSVAIKFKMGITDLPEFELSYAPPFGSAKDPVNMIGYAGENLLDGLSENIQFDQVDEAVKSGDYLVDVRTPEELIRDGQLPNAVNIPLDSLRDRLNELPKDRQIIVSCRSGQRSYLAERILKNDGYHVKNLDGAFLTYRAAYPERIVH</sequence>
<dbReference type="InterPro" id="IPR001763">
    <property type="entry name" value="Rhodanese-like_dom"/>
</dbReference>
<keyword evidence="10" id="KW-1185">Reference proteome</keyword>
<accession>A0A0R1L2A2</accession>
<evidence type="ECO:0000256" key="7">
    <source>
        <dbReference type="ARBA" id="ARBA00023284"/>
    </source>
</evidence>
<dbReference type="Proteomes" id="UP000051581">
    <property type="component" value="Unassembled WGS sequence"/>
</dbReference>
<dbReference type="SUPFAM" id="SSF52821">
    <property type="entry name" value="Rhodanese/Cell cycle control phosphatase"/>
    <property type="match status" value="1"/>
</dbReference>
<organism evidence="9 10">
    <name type="scientific">Lentilactobacillus sunkii DSM 19904</name>
    <dbReference type="NCBI Taxonomy" id="1423808"/>
    <lineage>
        <taxon>Bacteria</taxon>
        <taxon>Bacillati</taxon>
        <taxon>Bacillota</taxon>
        <taxon>Bacilli</taxon>
        <taxon>Lactobacillales</taxon>
        <taxon>Lactobacillaceae</taxon>
        <taxon>Lentilactobacillus</taxon>
    </lineage>
</organism>
<dbReference type="PATRIC" id="fig|1423808.3.peg.179"/>
<keyword evidence="5" id="KW-0560">Oxidoreductase</keyword>
<evidence type="ECO:0000259" key="8">
    <source>
        <dbReference type="PROSITE" id="PS50206"/>
    </source>
</evidence>
<dbReference type="PRINTS" id="PR00368">
    <property type="entry name" value="FADPNR"/>
</dbReference>
<dbReference type="InterPro" id="IPR004099">
    <property type="entry name" value="Pyr_nucl-diS_OxRdtase_dimer"/>
</dbReference>
<evidence type="ECO:0000313" key="10">
    <source>
        <dbReference type="Proteomes" id="UP000051581"/>
    </source>
</evidence>
<evidence type="ECO:0000256" key="1">
    <source>
        <dbReference type="ARBA" id="ARBA00001974"/>
    </source>
</evidence>
<evidence type="ECO:0000256" key="4">
    <source>
        <dbReference type="ARBA" id="ARBA00022827"/>
    </source>
</evidence>
<comment type="caution">
    <text evidence="9">The sequence shown here is derived from an EMBL/GenBank/DDBJ whole genome shotgun (WGS) entry which is preliminary data.</text>
</comment>
<evidence type="ECO:0000256" key="5">
    <source>
        <dbReference type="ARBA" id="ARBA00023002"/>
    </source>
</evidence>
<keyword evidence="3" id="KW-0285">Flavoprotein</keyword>
<dbReference type="InterPro" id="IPR050260">
    <property type="entry name" value="FAD-bd_OxRdtase"/>
</dbReference>
<comment type="cofactor">
    <cofactor evidence="1">
        <name>FAD</name>
        <dbReference type="ChEBI" id="CHEBI:57692"/>
    </cofactor>
</comment>
<keyword evidence="6" id="KW-0558">Oxidation</keyword>
<dbReference type="PANTHER" id="PTHR43429:SF1">
    <property type="entry name" value="NAD(P)H SULFUR OXIDOREDUCTASE (COA-DEPENDENT)"/>
    <property type="match status" value="1"/>
</dbReference>
<dbReference type="PROSITE" id="PS50206">
    <property type="entry name" value="RHODANESE_3"/>
    <property type="match status" value="1"/>
</dbReference>
<name>A0A0R1L2A2_9LACO</name>
<gene>
    <name evidence="9" type="ORF">FD17_GL000180</name>
</gene>
<dbReference type="SUPFAM" id="SSF55424">
    <property type="entry name" value="FAD/NAD-linked reductases, dimerisation (C-terminal) domain"/>
    <property type="match status" value="1"/>
</dbReference>
<reference evidence="9 10" key="1">
    <citation type="journal article" date="2015" name="Genome Announc.">
        <title>Expanding the biotechnology potential of lactobacilli through comparative genomics of 213 strains and associated genera.</title>
        <authorList>
            <person name="Sun Z."/>
            <person name="Harris H.M."/>
            <person name="McCann A."/>
            <person name="Guo C."/>
            <person name="Argimon S."/>
            <person name="Zhang W."/>
            <person name="Yang X."/>
            <person name="Jeffery I.B."/>
            <person name="Cooney J.C."/>
            <person name="Kagawa T.F."/>
            <person name="Liu W."/>
            <person name="Song Y."/>
            <person name="Salvetti E."/>
            <person name="Wrobel A."/>
            <person name="Rasinkangas P."/>
            <person name="Parkhill J."/>
            <person name="Rea M.C."/>
            <person name="O'Sullivan O."/>
            <person name="Ritari J."/>
            <person name="Douillard F.P."/>
            <person name="Paul Ross R."/>
            <person name="Yang R."/>
            <person name="Briner A.E."/>
            <person name="Felis G.E."/>
            <person name="de Vos W.M."/>
            <person name="Barrangou R."/>
            <person name="Klaenhammer T.R."/>
            <person name="Caufield P.W."/>
            <person name="Cui Y."/>
            <person name="Zhang H."/>
            <person name="O'Toole P.W."/>
        </authorList>
    </citation>
    <scope>NUCLEOTIDE SEQUENCE [LARGE SCALE GENOMIC DNA]</scope>
    <source>
        <strain evidence="9 10">DSM 19904</strain>
    </source>
</reference>
<dbReference type="EMBL" id="AZEA01000001">
    <property type="protein sequence ID" value="KRK89942.1"/>
    <property type="molecule type" value="Genomic_DNA"/>
</dbReference>
<protein>
    <submittedName>
        <fullName evidence="9">CoA-disulfide reductase family protein</fullName>
    </submittedName>
</protein>